<evidence type="ECO:0000313" key="6">
    <source>
        <dbReference type="RefSeq" id="XP_065643913.1"/>
    </source>
</evidence>
<feature type="compositionally biased region" description="Low complexity" evidence="1">
    <location>
        <begin position="259"/>
        <end position="269"/>
    </location>
</feature>
<dbReference type="RefSeq" id="XP_065643914.1">
    <property type="nucleotide sequence ID" value="XM_065787842.1"/>
</dbReference>
<feature type="region of interest" description="Disordered" evidence="1">
    <location>
        <begin position="250"/>
        <end position="270"/>
    </location>
</feature>
<evidence type="ECO:0000256" key="1">
    <source>
        <dbReference type="SAM" id="MobiDB-lite"/>
    </source>
</evidence>
<evidence type="ECO:0000313" key="7">
    <source>
        <dbReference type="RefSeq" id="XP_065643914.1"/>
    </source>
</evidence>
<organism evidence="2 3">
    <name type="scientific">Hydra vulgaris</name>
    <name type="common">Hydra</name>
    <name type="synonym">Hydra attenuata</name>
    <dbReference type="NCBI Taxonomy" id="6087"/>
    <lineage>
        <taxon>Eukaryota</taxon>
        <taxon>Metazoa</taxon>
        <taxon>Cnidaria</taxon>
        <taxon>Hydrozoa</taxon>
        <taxon>Hydroidolina</taxon>
        <taxon>Anthoathecata</taxon>
        <taxon>Aplanulata</taxon>
        <taxon>Hydridae</taxon>
        <taxon>Hydra</taxon>
    </lineage>
</organism>
<proteinExistence type="predicted"/>
<feature type="region of interest" description="Disordered" evidence="1">
    <location>
        <begin position="196"/>
        <end position="217"/>
    </location>
</feature>
<dbReference type="RefSeq" id="XP_065643912.1">
    <property type="nucleotide sequence ID" value="XM_065787840.1"/>
</dbReference>
<keyword evidence="2" id="KW-1185">Reference proteome</keyword>
<dbReference type="RefSeq" id="XP_065643910.1">
    <property type="nucleotide sequence ID" value="XM_065787838.1"/>
</dbReference>
<sequence length="463" mass="53794">MTLKMNKHFTQHKRLHSKNFKDVQSMPNYSEHKYLDFNSHLANSYEDFTHKGSAELKASIESERCNSLHLLKEKKLRTFQNDVSKRVAYLQNLKNIEKSCKPKNQFLHQSNLMDCPLPPYAEKCTQKIFNEGKKTESMESNEKLMKLQNKVAIETRDAKRKLYSKKRKDFINCLPGGLWDATDNKQVEENFKNVKNSSKQNLLDGESPDKCNGENKVPEGSEIILEDISFDRESLVSTTEVRLAKQPSSSNCFSEMNKSPESSTFSTSSDAQINQIENIHRDDLMINDLHKKVALTLNCDGLEKVDAQKQQVYWKCRKMFMQLEREKVKMAQSQQNYTRKIKLLKLNREKERELLERQQKMETAKIDHILIEDIDNFQKCTSLNDEQPKKIYEHSKELESYMEAVREVAKKRISLSGISLPPLCQCGPTIWDAHPDTCANNCIFYKNPKVYIKFLTAALANTR</sequence>
<dbReference type="InterPro" id="IPR037693">
    <property type="entry name" value="CCDC15"/>
</dbReference>
<evidence type="ECO:0000313" key="4">
    <source>
        <dbReference type="RefSeq" id="XP_065643911.1"/>
    </source>
</evidence>
<feature type="compositionally biased region" description="Basic and acidic residues" evidence="1">
    <location>
        <begin position="207"/>
        <end position="217"/>
    </location>
</feature>
<gene>
    <name evidence="3 4 5 6 7" type="primary">LOC100210102</name>
</gene>
<evidence type="ECO:0000313" key="2">
    <source>
        <dbReference type="Proteomes" id="UP001652625"/>
    </source>
</evidence>
<evidence type="ECO:0000313" key="3">
    <source>
        <dbReference type="RefSeq" id="XP_065643910.1"/>
    </source>
</evidence>
<name>A0ABM4B4Z9_HYDVU</name>
<dbReference type="Proteomes" id="UP001652625">
    <property type="component" value="Chromosome 01"/>
</dbReference>
<dbReference type="RefSeq" id="XP_065643913.1">
    <property type="nucleotide sequence ID" value="XM_065787841.1"/>
</dbReference>
<dbReference type="GeneID" id="100210102"/>
<dbReference type="PANTHER" id="PTHR14817">
    <property type="entry name" value="COILED-COIL DOMAIN-CONTAINING PROTEIN 15"/>
    <property type="match status" value="1"/>
</dbReference>
<reference evidence="2 3" key="1">
    <citation type="submission" date="2025-05" db="UniProtKB">
        <authorList>
            <consortium name="RefSeq"/>
        </authorList>
    </citation>
    <scope>NUCLEOTIDE SEQUENCE [LARGE SCALE GENOMIC DNA]</scope>
</reference>
<protein>
    <submittedName>
        <fullName evidence="3 4">Uncharacterized protein LOC100210102 isoform X2</fullName>
    </submittedName>
</protein>
<dbReference type="RefSeq" id="XP_065643911.1">
    <property type="nucleotide sequence ID" value="XM_065787839.1"/>
</dbReference>
<accession>A0ABM4B4Z9</accession>
<dbReference type="PANTHER" id="PTHR14817:SF2">
    <property type="entry name" value="COILED-COIL DOMAIN-CONTAINING PROTEIN 15"/>
    <property type="match status" value="1"/>
</dbReference>
<evidence type="ECO:0000313" key="5">
    <source>
        <dbReference type="RefSeq" id="XP_065643912.1"/>
    </source>
</evidence>